<dbReference type="STRING" id="1344416.A0A139A1B5"/>
<dbReference type="GO" id="GO:0008893">
    <property type="term" value="F:guanosine-3',5'-bis(diphosphate) 3'-diphosphatase activity"/>
    <property type="evidence" value="ECO:0007669"/>
    <property type="project" value="UniProtKB-ARBA"/>
</dbReference>
<evidence type="ECO:0000256" key="2">
    <source>
        <dbReference type="ARBA" id="ARBA00001946"/>
    </source>
</evidence>
<evidence type="ECO:0000256" key="5">
    <source>
        <dbReference type="ARBA" id="ARBA00022801"/>
    </source>
</evidence>
<dbReference type="OMA" id="GMRDETD"/>
<dbReference type="InterPro" id="IPR045121">
    <property type="entry name" value="CoAse"/>
</dbReference>
<evidence type="ECO:0000313" key="11">
    <source>
        <dbReference type="Proteomes" id="UP000070544"/>
    </source>
</evidence>
<sequence length="306" mass="34219">MASTLAASHTLRRPSVKELPERAAEQLSRIKKLWDRHERGDPYGPEYRASVLVPLIYNSETSAFDILLTRRSTKLRSHSGEVAFPGGRRDEGDENVVTTALREAYEEVGLPPSCVNVITRWPPIVSRNNLLVTPVIALTPPDFTPTPNPDEVESVFKVPTTHFLSAGHYWYDTLMWNGTNFRLHRFSYGDYVVSGLTADVCIQVAMAAHDIQDEALLGYNLSEPGQTSYEDLIEKLVREGRFTKPDLEFVKKRNLKETPVFVDTRVAADAMDVDLGDRALFSVVGAEEEGPESEGKEAPRTVNGRM</sequence>
<dbReference type="FunFam" id="3.90.79.10:FF:000036">
    <property type="entry name" value="Nudix hydrolase 11"/>
    <property type="match status" value="1"/>
</dbReference>
<dbReference type="GO" id="GO:0010945">
    <property type="term" value="F:coenzyme A diphosphatase activity"/>
    <property type="evidence" value="ECO:0007669"/>
    <property type="project" value="InterPro"/>
</dbReference>
<dbReference type="GO" id="GO:0005737">
    <property type="term" value="C:cytoplasm"/>
    <property type="evidence" value="ECO:0007669"/>
    <property type="project" value="UniProtKB-ARBA"/>
</dbReference>
<dbReference type="GO" id="GO:0000287">
    <property type="term" value="F:magnesium ion binding"/>
    <property type="evidence" value="ECO:0007669"/>
    <property type="project" value="InterPro"/>
</dbReference>
<dbReference type="AlphaFoldDB" id="A0A139A1B5"/>
<protein>
    <recommendedName>
        <fullName evidence="9">Nudix hydrolase domain-containing protein</fullName>
    </recommendedName>
</protein>
<gene>
    <name evidence="10" type="ORF">M427DRAFT_61939</name>
</gene>
<dbReference type="PROSITE" id="PS51462">
    <property type="entry name" value="NUDIX"/>
    <property type="match status" value="1"/>
</dbReference>
<dbReference type="GO" id="GO:0015938">
    <property type="term" value="P:coenzyme A catabolic process"/>
    <property type="evidence" value="ECO:0007669"/>
    <property type="project" value="TreeGrafter"/>
</dbReference>
<feature type="region of interest" description="Disordered" evidence="8">
    <location>
        <begin position="286"/>
        <end position="306"/>
    </location>
</feature>
<keyword evidence="5" id="KW-0378">Hydrolase</keyword>
<dbReference type="Proteomes" id="UP000070544">
    <property type="component" value="Unassembled WGS sequence"/>
</dbReference>
<accession>A0A139A1B5</accession>
<evidence type="ECO:0000256" key="1">
    <source>
        <dbReference type="ARBA" id="ARBA00001936"/>
    </source>
</evidence>
<dbReference type="GO" id="GO:0009132">
    <property type="term" value="P:nucleoside diphosphate metabolic process"/>
    <property type="evidence" value="ECO:0007669"/>
    <property type="project" value="InterPro"/>
</dbReference>
<keyword evidence="4" id="KW-0479">Metal-binding</keyword>
<dbReference type="Pfam" id="PF00293">
    <property type="entry name" value="NUDIX"/>
    <property type="match status" value="1"/>
</dbReference>
<evidence type="ECO:0000256" key="8">
    <source>
        <dbReference type="SAM" id="MobiDB-lite"/>
    </source>
</evidence>
<dbReference type="GO" id="GO:0090407">
    <property type="term" value="P:organophosphate biosynthetic process"/>
    <property type="evidence" value="ECO:0007669"/>
    <property type="project" value="UniProtKB-ARBA"/>
</dbReference>
<dbReference type="Gene3D" id="3.90.79.10">
    <property type="entry name" value="Nucleoside Triphosphate Pyrophosphohydrolase"/>
    <property type="match status" value="1"/>
</dbReference>
<dbReference type="NCBIfam" id="NF007980">
    <property type="entry name" value="PRK10707.1"/>
    <property type="match status" value="1"/>
</dbReference>
<reference evidence="10 11" key="1">
    <citation type="journal article" date="2015" name="Genome Biol. Evol.">
        <title>Phylogenomic analyses indicate that early fungi evolved digesting cell walls of algal ancestors of land plants.</title>
        <authorList>
            <person name="Chang Y."/>
            <person name="Wang S."/>
            <person name="Sekimoto S."/>
            <person name="Aerts A.L."/>
            <person name="Choi C."/>
            <person name="Clum A."/>
            <person name="LaButti K.M."/>
            <person name="Lindquist E.A."/>
            <person name="Yee Ngan C."/>
            <person name="Ohm R.A."/>
            <person name="Salamov A.A."/>
            <person name="Grigoriev I.V."/>
            <person name="Spatafora J.W."/>
            <person name="Berbee M.L."/>
        </authorList>
    </citation>
    <scope>NUCLEOTIDE SEQUENCE [LARGE SCALE GENOMIC DNA]</scope>
    <source>
        <strain evidence="10 11">JEL478</strain>
    </source>
</reference>
<comment type="similarity">
    <text evidence="3">Belongs to the Nudix hydrolase family. PCD1 subfamily.</text>
</comment>
<dbReference type="PROSITE" id="PS01293">
    <property type="entry name" value="NUDIX_COA"/>
    <property type="match status" value="1"/>
</dbReference>
<dbReference type="InterPro" id="IPR000086">
    <property type="entry name" value="NUDIX_hydrolase_dom"/>
</dbReference>
<dbReference type="GO" id="GO:0030145">
    <property type="term" value="F:manganese ion binding"/>
    <property type="evidence" value="ECO:0007669"/>
    <property type="project" value="InterPro"/>
</dbReference>
<dbReference type="PANTHER" id="PTHR12992">
    <property type="entry name" value="NUDIX HYDROLASE"/>
    <property type="match status" value="1"/>
</dbReference>
<dbReference type="InterPro" id="IPR000059">
    <property type="entry name" value="NUDIX_hydrolase_NudL_CS"/>
</dbReference>
<keyword evidence="11" id="KW-1185">Reference proteome</keyword>
<organism evidence="10 11">
    <name type="scientific">Gonapodya prolifera (strain JEL478)</name>
    <name type="common">Monoblepharis prolifera</name>
    <dbReference type="NCBI Taxonomy" id="1344416"/>
    <lineage>
        <taxon>Eukaryota</taxon>
        <taxon>Fungi</taxon>
        <taxon>Fungi incertae sedis</taxon>
        <taxon>Chytridiomycota</taxon>
        <taxon>Chytridiomycota incertae sedis</taxon>
        <taxon>Monoblepharidomycetes</taxon>
        <taxon>Monoblepharidales</taxon>
        <taxon>Gonapodyaceae</taxon>
        <taxon>Gonapodya</taxon>
    </lineage>
</organism>
<evidence type="ECO:0000256" key="6">
    <source>
        <dbReference type="ARBA" id="ARBA00022842"/>
    </source>
</evidence>
<comment type="cofactor">
    <cofactor evidence="1">
        <name>Mn(2+)</name>
        <dbReference type="ChEBI" id="CHEBI:29035"/>
    </cofactor>
</comment>
<evidence type="ECO:0000256" key="4">
    <source>
        <dbReference type="ARBA" id="ARBA00022723"/>
    </source>
</evidence>
<dbReference type="EMBL" id="KQ965820">
    <property type="protein sequence ID" value="KXS10577.1"/>
    <property type="molecule type" value="Genomic_DNA"/>
</dbReference>
<feature type="region of interest" description="Disordered" evidence="8">
    <location>
        <begin position="1"/>
        <end position="20"/>
    </location>
</feature>
<comment type="cofactor">
    <cofactor evidence="2">
        <name>Mg(2+)</name>
        <dbReference type="ChEBI" id="CHEBI:18420"/>
    </cofactor>
</comment>
<dbReference type="SUPFAM" id="SSF55811">
    <property type="entry name" value="Nudix"/>
    <property type="match status" value="1"/>
</dbReference>
<keyword evidence="7" id="KW-0464">Manganese</keyword>
<dbReference type="CDD" id="cd03426">
    <property type="entry name" value="NUDIX_CoAse_Nudt7"/>
    <property type="match status" value="1"/>
</dbReference>
<name>A0A139A1B5_GONPJ</name>
<dbReference type="GO" id="GO:0034654">
    <property type="term" value="P:nucleobase-containing compound biosynthetic process"/>
    <property type="evidence" value="ECO:0007669"/>
    <property type="project" value="UniProtKB-ARBA"/>
</dbReference>
<evidence type="ECO:0000256" key="3">
    <source>
        <dbReference type="ARBA" id="ARBA00006506"/>
    </source>
</evidence>
<feature type="domain" description="Nudix hydrolase" evidence="9">
    <location>
        <begin position="46"/>
        <end position="179"/>
    </location>
</feature>
<evidence type="ECO:0000259" key="9">
    <source>
        <dbReference type="PROSITE" id="PS51462"/>
    </source>
</evidence>
<keyword evidence="6" id="KW-0460">Magnesium</keyword>
<proteinExistence type="inferred from homology"/>
<dbReference type="OrthoDB" id="10260614at2759"/>
<dbReference type="InterPro" id="IPR015797">
    <property type="entry name" value="NUDIX_hydrolase-like_dom_sf"/>
</dbReference>
<evidence type="ECO:0000256" key="7">
    <source>
        <dbReference type="ARBA" id="ARBA00023211"/>
    </source>
</evidence>
<evidence type="ECO:0000313" key="10">
    <source>
        <dbReference type="EMBL" id="KXS10577.1"/>
    </source>
</evidence>
<dbReference type="PANTHER" id="PTHR12992:SF24">
    <property type="entry name" value="PEROXISOMAL COENZYME A DIPHOSPHATASE NUDT7"/>
    <property type="match status" value="1"/>
</dbReference>